<sequence>MKKLLLVIPFLFLFQLSYGDVVPANTHRVPVCVKITNTRDFPDFAIFSCFRERWVDKKLICTYVHPDEYIGRGGILAVREDYLESKGSIDWLNDKNVLFASIYPEREKHITDNLAISSIDAFYKILEINDKEIVLYKYRELIRFSDGTPSQLKKYPHALVKKYISYNDGIYPYDEIINFLEALLITIGIETLILFLFFKTIYRNLKIRNILLLVTGISASLFTLPYVWFVFPVFIHHRIPYLIVSESFAIVIESFLIYKLLKIDYKKAFLVSLICNVISFSIGLLINYTTHSEYTFYYSILRLFK</sequence>
<feature type="signal peptide" evidence="2">
    <location>
        <begin position="1"/>
        <end position="19"/>
    </location>
</feature>
<evidence type="ECO:0000256" key="1">
    <source>
        <dbReference type="SAM" id="Phobius"/>
    </source>
</evidence>
<evidence type="ECO:0000313" key="3">
    <source>
        <dbReference type="EMBL" id="MFD1603034.1"/>
    </source>
</evidence>
<dbReference type="RefSeq" id="WP_379814163.1">
    <property type="nucleotide sequence ID" value="NZ_JBHUDZ010000009.1"/>
</dbReference>
<feature type="transmembrane region" description="Helical" evidence="1">
    <location>
        <begin position="176"/>
        <end position="198"/>
    </location>
</feature>
<keyword evidence="2" id="KW-0732">Signal</keyword>
<feature type="chain" id="PRO_5045693878" description="7TM diverse intracellular signalling" evidence="2">
    <location>
        <begin position="20"/>
        <end position="305"/>
    </location>
</feature>
<name>A0ABW4HDR0_9FLAO</name>
<protein>
    <recommendedName>
        <fullName evidence="5">7TM diverse intracellular signalling</fullName>
    </recommendedName>
</protein>
<keyword evidence="1" id="KW-0812">Transmembrane</keyword>
<feature type="transmembrane region" description="Helical" evidence="1">
    <location>
        <begin position="268"/>
        <end position="288"/>
    </location>
</feature>
<proteinExistence type="predicted"/>
<feature type="transmembrane region" description="Helical" evidence="1">
    <location>
        <begin position="241"/>
        <end position="261"/>
    </location>
</feature>
<evidence type="ECO:0008006" key="5">
    <source>
        <dbReference type="Google" id="ProtNLM"/>
    </source>
</evidence>
<feature type="transmembrane region" description="Helical" evidence="1">
    <location>
        <begin position="210"/>
        <end position="235"/>
    </location>
</feature>
<keyword evidence="4" id="KW-1185">Reference proteome</keyword>
<keyword evidence="1" id="KW-1133">Transmembrane helix</keyword>
<accession>A0ABW4HDR0</accession>
<comment type="caution">
    <text evidence="3">The sequence shown here is derived from an EMBL/GenBank/DDBJ whole genome shotgun (WGS) entry which is preliminary data.</text>
</comment>
<keyword evidence="1" id="KW-0472">Membrane</keyword>
<dbReference type="Proteomes" id="UP001597138">
    <property type="component" value="Unassembled WGS sequence"/>
</dbReference>
<dbReference type="EMBL" id="JBHUDZ010000009">
    <property type="protein sequence ID" value="MFD1603034.1"/>
    <property type="molecule type" value="Genomic_DNA"/>
</dbReference>
<evidence type="ECO:0000313" key="4">
    <source>
        <dbReference type="Proteomes" id="UP001597138"/>
    </source>
</evidence>
<reference evidence="4" key="1">
    <citation type="journal article" date="2019" name="Int. J. Syst. Evol. Microbiol.">
        <title>The Global Catalogue of Microorganisms (GCM) 10K type strain sequencing project: providing services to taxonomists for standard genome sequencing and annotation.</title>
        <authorList>
            <consortium name="The Broad Institute Genomics Platform"/>
            <consortium name="The Broad Institute Genome Sequencing Center for Infectious Disease"/>
            <person name="Wu L."/>
            <person name="Ma J."/>
        </authorList>
    </citation>
    <scope>NUCLEOTIDE SEQUENCE [LARGE SCALE GENOMIC DNA]</scope>
    <source>
        <strain evidence="4">CCUG 70865</strain>
    </source>
</reference>
<gene>
    <name evidence="3" type="ORF">ACFSC2_09840</name>
</gene>
<evidence type="ECO:0000256" key="2">
    <source>
        <dbReference type="SAM" id="SignalP"/>
    </source>
</evidence>
<organism evidence="3 4">
    <name type="scientific">Flavobacterium artemisiae</name>
    <dbReference type="NCBI Taxonomy" id="2126556"/>
    <lineage>
        <taxon>Bacteria</taxon>
        <taxon>Pseudomonadati</taxon>
        <taxon>Bacteroidota</taxon>
        <taxon>Flavobacteriia</taxon>
        <taxon>Flavobacteriales</taxon>
        <taxon>Flavobacteriaceae</taxon>
        <taxon>Flavobacterium</taxon>
    </lineage>
</organism>